<dbReference type="Gene3D" id="3.30.1460.10">
    <property type="match status" value="1"/>
</dbReference>
<proteinExistence type="predicted"/>
<gene>
    <name evidence="1" type="ORF">PPTS312_37610</name>
</gene>
<name>A0A7U6REG0_PSEPU</name>
<sequence>MHPNISETLRTSLISLGLPPERIGTFDHHSSIELNFKTISPIIITIKNDMTWIWSKLEDLNSINISFHAEKLLDLLQHALPGVLTGQAVLGKANNGYEIKALLAEECIESPDTLRLALNEFYSLIMSVHKALNH</sequence>
<dbReference type="Pfam" id="PF03519">
    <property type="entry name" value="Invas_SpaK"/>
    <property type="match status" value="1"/>
</dbReference>
<organism evidence="1 2">
    <name type="scientific">Pseudomonas putida</name>
    <name type="common">Arthrobacter siderocapsulatus</name>
    <dbReference type="NCBI Taxonomy" id="303"/>
    <lineage>
        <taxon>Bacteria</taxon>
        <taxon>Pseudomonadati</taxon>
        <taxon>Pseudomonadota</taxon>
        <taxon>Gammaproteobacteria</taxon>
        <taxon>Pseudomonadales</taxon>
        <taxon>Pseudomonadaceae</taxon>
        <taxon>Pseudomonas</taxon>
    </lineage>
</organism>
<evidence type="ECO:0008006" key="3">
    <source>
        <dbReference type="Google" id="ProtNLM"/>
    </source>
</evidence>
<reference evidence="1 2" key="1">
    <citation type="submission" date="2020-01" db="EMBL/GenBank/DDBJ databases">
        <title>Complete Genome Sequence of Pseudomonas putida Strain TS312, Harboring the HdtS type N-acyl-homoserine Lactone Synthase, Isolated from a Paper Mill.</title>
        <authorList>
            <person name="Hosoe A."/>
            <person name="Suenaga T."/>
            <person name="Sugi T."/>
            <person name="Izumi T."/>
            <person name="Nagai N."/>
            <person name="Terada A."/>
        </authorList>
    </citation>
    <scope>NUCLEOTIDE SEQUENCE [LARGE SCALE GENOMIC DNA]</scope>
    <source>
        <strain evidence="1 2">TS312</strain>
    </source>
</reference>
<dbReference type="AlphaFoldDB" id="A0A7U6REG0"/>
<dbReference type="SUPFAM" id="SSF69635">
    <property type="entry name" value="Type III secretory system chaperone-like"/>
    <property type="match status" value="1"/>
</dbReference>
<dbReference type="RefSeq" id="WP_019096343.1">
    <property type="nucleotide sequence ID" value="NZ_AP022324.1"/>
</dbReference>
<dbReference type="InterPro" id="IPR003065">
    <property type="entry name" value="Invas_SpaK"/>
</dbReference>
<dbReference type="Proteomes" id="UP000464661">
    <property type="component" value="Chromosome"/>
</dbReference>
<dbReference type="EMBL" id="AP022324">
    <property type="protein sequence ID" value="BBU45846.1"/>
    <property type="molecule type" value="Genomic_DNA"/>
</dbReference>
<protein>
    <recommendedName>
        <fullName evidence="3">Invasion protein B family protein</fullName>
    </recommendedName>
</protein>
<accession>A0A7U6REG0</accession>
<dbReference type="CDD" id="cd17035">
    <property type="entry name" value="T3SC_IB_Spa15-like"/>
    <property type="match status" value="1"/>
</dbReference>
<evidence type="ECO:0000313" key="2">
    <source>
        <dbReference type="Proteomes" id="UP000464661"/>
    </source>
</evidence>
<evidence type="ECO:0000313" key="1">
    <source>
        <dbReference type="EMBL" id="BBU45846.1"/>
    </source>
</evidence>